<organism evidence="1 2">
    <name type="scientific">Paramecium sonneborni</name>
    <dbReference type="NCBI Taxonomy" id="65129"/>
    <lineage>
        <taxon>Eukaryota</taxon>
        <taxon>Sar</taxon>
        <taxon>Alveolata</taxon>
        <taxon>Ciliophora</taxon>
        <taxon>Intramacronucleata</taxon>
        <taxon>Oligohymenophorea</taxon>
        <taxon>Peniculida</taxon>
        <taxon>Parameciidae</taxon>
        <taxon>Paramecium</taxon>
    </lineage>
</organism>
<dbReference type="Proteomes" id="UP000692954">
    <property type="component" value="Unassembled WGS sequence"/>
</dbReference>
<name>A0A8S1RQT0_9CILI</name>
<protein>
    <submittedName>
        <fullName evidence="1">Uncharacterized protein</fullName>
    </submittedName>
</protein>
<proteinExistence type="predicted"/>
<evidence type="ECO:0000313" key="1">
    <source>
        <dbReference type="EMBL" id="CAD8129907.1"/>
    </source>
</evidence>
<reference evidence="1" key="1">
    <citation type="submission" date="2021-01" db="EMBL/GenBank/DDBJ databases">
        <authorList>
            <consortium name="Genoscope - CEA"/>
            <person name="William W."/>
        </authorList>
    </citation>
    <scope>NUCLEOTIDE SEQUENCE</scope>
</reference>
<evidence type="ECO:0000313" key="2">
    <source>
        <dbReference type="Proteomes" id="UP000692954"/>
    </source>
</evidence>
<dbReference type="AlphaFoldDB" id="A0A8S1RQT0"/>
<sequence>MKINLQKYKQYIALNLAEVDHMIKEARLDFGWVELSEEFNDDSQVTYNGDYKNGKKVGMWDIVARVRKIGGVLYTEGDSTKIGSWIELSEGFKCISQVTYKGEYKSG</sequence>
<comment type="caution">
    <text evidence="1">The sequence shown here is derived from an EMBL/GenBank/DDBJ whole genome shotgun (WGS) entry which is preliminary data.</text>
</comment>
<accession>A0A8S1RQT0</accession>
<gene>
    <name evidence="1" type="ORF">PSON_ATCC_30995.1.T2500012</name>
</gene>
<dbReference type="PANTHER" id="PTHR33706:SF1">
    <property type="entry name" value="TPR REPEAT PROTEIN"/>
    <property type="match status" value="1"/>
</dbReference>
<dbReference type="EMBL" id="CAJJDN010000250">
    <property type="protein sequence ID" value="CAD8129907.1"/>
    <property type="molecule type" value="Genomic_DNA"/>
</dbReference>
<keyword evidence="2" id="KW-1185">Reference proteome</keyword>
<dbReference type="PANTHER" id="PTHR33706">
    <property type="entry name" value="MORN VARIANT REPEAT PROTEIN"/>
    <property type="match status" value="1"/>
</dbReference>